<organism evidence="1 2">
    <name type="scientific">Nocardia thailandica</name>
    <dbReference type="NCBI Taxonomy" id="257275"/>
    <lineage>
        <taxon>Bacteria</taxon>
        <taxon>Bacillati</taxon>
        <taxon>Actinomycetota</taxon>
        <taxon>Actinomycetes</taxon>
        <taxon>Mycobacteriales</taxon>
        <taxon>Nocardiaceae</taxon>
        <taxon>Nocardia</taxon>
    </lineage>
</organism>
<protein>
    <submittedName>
        <fullName evidence="1">Uncharacterized protein</fullName>
    </submittedName>
</protein>
<name>A0ABW6PRN6_9NOCA</name>
<comment type="caution">
    <text evidence="1">The sequence shown here is derived from an EMBL/GenBank/DDBJ whole genome shotgun (WGS) entry which is preliminary data.</text>
</comment>
<keyword evidence="2" id="KW-1185">Reference proteome</keyword>
<evidence type="ECO:0000313" key="2">
    <source>
        <dbReference type="Proteomes" id="UP001601444"/>
    </source>
</evidence>
<gene>
    <name evidence="1" type="ORF">ACFYTF_19795</name>
</gene>
<dbReference type="EMBL" id="JBIAMX010000012">
    <property type="protein sequence ID" value="MFF0545077.1"/>
    <property type="molecule type" value="Genomic_DNA"/>
</dbReference>
<evidence type="ECO:0000313" key="1">
    <source>
        <dbReference type="EMBL" id="MFF0545077.1"/>
    </source>
</evidence>
<dbReference type="Proteomes" id="UP001601444">
    <property type="component" value="Unassembled WGS sequence"/>
</dbReference>
<proteinExistence type="predicted"/>
<accession>A0ABW6PRN6</accession>
<reference evidence="1 2" key="1">
    <citation type="submission" date="2024-10" db="EMBL/GenBank/DDBJ databases">
        <title>The Natural Products Discovery Center: Release of the First 8490 Sequenced Strains for Exploring Actinobacteria Biosynthetic Diversity.</title>
        <authorList>
            <person name="Kalkreuter E."/>
            <person name="Kautsar S.A."/>
            <person name="Yang D."/>
            <person name="Bader C.D."/>
            <person name="Teijaro C.N."/>
            <person name="Fluegel L."/>
            <person name="Davis C.M."/>
            <person name="Simpson J.R."/>
            <person name="Lauterbach L."/>
            <person name="Steele A.D."/>
            <person name="Gui C."/>
            <person name="Meng S."/>
            <person name="Li G."/>
            <person name="Viehrig K."/>
            <person name="Ye F."/>
            <person name="Su P."/>
            <person name="Kiefer A.F."/>
            <person name="Nichols A."/>
            <person name="Cepeda A.J."/>
            <person name="Yan W."/>
            <person name="Fan B."/>
            <person name="Jiang Y."/>
            <person name="Adhikari A."/>
            <person name="Zheng C.-J."/>
            <person name="Schuster L."/>
            <person name="Cowan T.M."/>
            <person name="Smanski M.J."/>
            <person name="Chevrette M.G."/>
            <person name="De Carvalho L.P.S."/>
            <person name="Shen B."/>
        </authorList>
    </citation>
    <scope>NUCLEOTIDE SEQUENCE [LARGE SCALE GENOMIC DNA]</scope>
    <source>
        <strain evidence="1 2">NPDC004045</strain>
    </source>
</reference>
<sequence length="75" mass="8184">MKSRPDLARELGGPLPALELLTDAEATELLALFRAARERETAALLRSIEVTLDGLPRPLRALTRRVMFGDLAADA</sequence>
<dbReference type="RefSeq" id="WP_387701570.1">
    <property type="nucleotide sequence ID" value="NZ_JBIAMX010000012.1"/>
</dbReference>